<dbReference type="Pfam" id="PF01494">
    <property type="entry name" value="FAD_binding_3"/>
    <property type="match status" value="1"/>
</dbReference>
<comment type="subcellular location">
    <subcellularLocation>
        <location evidence="5">Cytoplasm</location>
    </subcellularLocation>
</comment>
<feature type="binding site" evidence="5">
    <location>
        <position position="64"/>
    </location>
    <ligand>
        <name>FAD</name>
        <dbReference type="ChEBI" id="CHEBI:57692"/>
    </ligand>
</feature>
<keyword evidence="3 5" id="KW-0560">Oxidoreductase</keyword>
<evidence type="ECO:0000256" key="2">
    <source>
        <dbReference type="ARBA" id="ARBA00022827"/>
    </source>
</evidence>
<dbReference type="HAMAP" id="MF_00845">
    <property type="entry name" value="TetX_monooxygenase"/>
    <property type="match status" value="1"/>
</dbReference>
<keyword evidence="4 5" id="KW-0503">Monooxygenase</keyword>
<keyword evidence="9" id="KW-1185">Reference proteome</keyword>
<sequence>MSARPSAQHSPHALSDRPTPRIAIAGGGLGGLVCARVLQRHGRAVTVYERETSPEARSQGGTLDIHADTGQQALHAAGLFGPFSALARPEGQEIRMLDRTATVVRRFLPEGAADRPEIDRGQLRGLLLDSLAPDTVRWDTGVDAVTPLGDGTCRVHFTDGSTEDFDLVIGADGAWSRVRAALSDARPQYTGVTFVESSFDDCDTRHPDIARLVGHGTMAAKGSRKTLTAQRNSNGHIRVYSAFRAPQDWHTGLDLTDDAAVRAHLLDLYDGWDESLLALLADNDGDFVHRPLHALPVPHTWDHVPGITLLGDAAHLMPPLGVGANLAMLDGAELAQALIAEPTLDGAVRTYEDIMLPRSAEHAKACREGLTRLITVDDAQEVHFPDLEGMRSA</sequence>
<comment type="domain">
    <text evidence="5">Consists of an N-terminal FAD-binding domain with a Rossman fold and a C-terminal substrate-binding domain.</text>
</comment>
<dbReference type="PANTHER" id="PTHR46972">
    <property type="entry name" value="MONOOXYGENASE ASQM-RELATED"/>
    <property type="match status" value="1"/>
</dbReference>
<feature type="binding site" evidence="5">
    <location>
        <position position="312"/>
    </location>
    <ligand>
        <name>FAD</name>
        <dbReference type="ChEBI" id="CHEBI:57692"/>
    </ligand>
</feature>
<evidence type="ECO:0000259" key="7">
    <source>
        <dbReference type="Pfam" id="PF01494"/>
    </source>
</evidence>
<comment type="function">
    <text evidence="5">An FAD-requiring monooxygenase active on some tetracycline antibiotic derivatives, which leads to their inactivation. Hydroxylates carbon 11a of tetracycline and some analogs.</text>
</comment>
<evidence type="ECO:0000256" key="3">
    <source>
        <dbReference type="ARBA" id="ARBA00023002"/>
    </source>
</evidence>
<gene>
    <name evidence="8" type="ORF">GCM10010211_27570</name>
</gene>
<comment type="cofactor">
    <cofactor evidence="5">
        <name>FAD</name>
        <dbReference type="ChEBI" id="CHEBI:57692"/>
    </cofactor>
</comment>
<proteinExistence type="inferred from homology"/>
<dbReference type="InterPro" id="IPR036188">
    <property type="entry name" value="FAD/NAD-bd_sf"/>
</dbReference>
<feature type="domain" description="FAD-binding" evidence="7">
    <location>
        <begin position="22"/>
        <end position="341"/>
    </location>
</feature>
<comment type="catalytic activity">
    <reaction evidence="5">
        <text>a tetracycline + NADPH + O2 + H(+) = an 11a-hydroxytetracycline + NADP(+) + H2O</text>
        <dbReference type="Rhea" id="RHEA:61444"/>
        <dbReference type="ChEBI" id="CHEBI:15377"/>
        <dbReference type="ChEBI" id="CHEBI:15378"/>
        <dbReference type="ChEBI" id="CHEBI:15379"/>
        <dbReference type="ChEBI" id="CHEBI:57783"/>
        <dbReference type="ChEBI" id="CHEBI:58349"/>
        <dbReference type="ChEBI" id="CHEBI:144644"/>
        <dbReference type="ChEBI" id="CHEBI:144645"/>
    </reaction>
</comment>
<comment type="subunit">
    <text evidence="5">Monomer.</text>
</comment>
<dbReference type="PANTHER" id="PTHR46972:SF1">
    <property type="entry name" value="FAD DEPENDENT OXIDOREDUCTASE DOMAIN-CONTAINING PROTEIN"/>
    <property type="match status" value="1"/>
</dbReference>
<evidence type="ECO:0000313" key="8">
    <source>
        <dbReference type="EMBL" id="GGU61142.1"/>
    </source>
</evidence>
<accession>A0ABQ2V0G7</accession>
<reference evidence="9" key="1">
    <citation type="journal article" date="2019" name="Int. J. Syst. Evol. Microbiol.">
        <title>The Global Catalogue of Microorganisms (GCM) 10K type strain sequencing project: providing services to taxonomists for standard genome sequencing and annotation.</title>
        <authorList>
            <consortium name="The Broad Institute Genomics Platform"/>
            <consortium name="The Broad Institute Genome Sequencing Center for Infectious Disease"/>
            <person name="Wu L."/>
            <person name="Ma J."/>
        </authorList>
    </citation>
    <scope>NUCLEOTIDE SEQUENCE [LARGE SCALE GENOMIC DNA]</scope>
    <source>
        <strain evidence="9">JCM 3399</strain>
    </source>
</reference>
<dbReference type="InterPro" id="IPR043683">
    <property type="entry name" value="TetX_monooxygenase"/>
</dbReference>
<keyword evidence="5" id="KW-0963">Cytoplasm</keyword>
<keyword evidence="2 5" id="KW-0274">FAD</keyword>
<keyword evidence="1 5" id="KW-0285">Flavoprotein</keyword>
<dbReference type="SUPFAM" id="SSF51905">
    <property type="entry name" value="FAD/NAD(P)-binding domain"/>
    <property type="match status" value="1"/>
</dbReference>
<dbReference type="InterPro" id="IPR002938">
    <property type="entry name" value="FAD-bd"/>
</dbReference>
<dbReference type="GO" id="GO:0004497">
    <property type="term" value="F:monooxygenase activity"/>
    <property type="evidence" value="ECO:0007669"/>
    <property type="project" value="UniProtKB-KW"/>
</dbReference>
<organism evidence="8 9">
    <name type="scientific">Streptomyces albospinus</name>
    <dbReference type="NCBI Taxonomy" id="285515"/>
    <lineage>
        <taxon>Bacteria</taxon>
        <taxon>Bacillati</taxon>
        <taxon>Actinomycetota</taxon>
        <taxon>Actinomycetes</taxon>
        <taxon>Kitasatosporales</taxon>
        <taxon>Streptomycetaceae</taxon>
        <taxon>Streptomyces</taxon>
    </lineage>
</organism>
<evidence type="ECO:0000313" key="9">
    <source>
        <dbReference type="Proteomes" id="UP000654471"/>
    </source>
</evidence>
<protein>
    <recommendedName>
        <fullName evidence="5">Flavin-dependent monooxygenase</fullName>
    </recommendedName>
    <alternativeName>
        <fullName evidence="5">TetX monooxygenase</fullName>
        <shortName evidence="5">TetX</shortName>
        <ecNumber evidence="5">1.14.13.-</ecNumber>
    </alternativeName>
</protein>
<dbReference type="PRINTS" id="PR00420">
    <property type="entry name" value="RNGMNOXGNASE"/>
</dbReference>
<evidence type="ECO:0000256" key="5">
    <source>
        <dbReference type="HAMAP-Rule" id="MF_00845"/>
    </source>
</evidence>
<comment type="similarity">
    <text evidence="5">Belongs to the aromatic-ring hydroxylase family. TetX subfamily.</text>
</comment>
<name>A0ABQ2V0G7_9ACTN</name>
<feature type="region of interest" description="Disordered" evidence="6">
    <location>
        <begin position="1"/>
        <end position="21"/>
    </location>
</feature>
<dbReference type="EMBL" id="BMRP01000008">
    <property type="protein sequence ID" value="GGU61142.1"/>
    <property type="molecule type" value="Genomic_DNA"/>
</dbReference>
<dbReference type="EC" id="1.14.13.-" evidence="5"/>
<evidence type="ECO:0000256" key="1">
    <source>
        <dbReference type="ARBA" id="ARBA00022630"/>
    </source>
</evidence>
<feature type="binding site" evidence="5">
    <location>
        <position position="57"/>
    </location>
    <ligand>
        <name>NADPH</name>
        <dbReference type="ChEBI" id="CHEBI:57783"/>
    </ligand>
</feature>
<dbReference type="Gene3D" id="3.50.50.60">
    <property type="entry name" value="FAD/NAD(P)-binding domain"/>
    <property type="match status" value="1"/>
</dbReference>
<evidence type="ECO:0000256" key="6">
    <source>
        <dbReference type="SAM" id="MobiDB-lite"/>
    </source>
</evidence>
<feature type="binding site" evidence="5">
    <location>
        <position position="120"/>
    </location>
    <ligand>
        <name>FAD</name>
        <dbReference type="ChEBI" id="CHEBI:57692"/>
    </ligand>
</feature>
<dbReference type="RefSeq" id="WP_189299780.1">
    <property type="nucleotide sequence ID" value="NZ_BMRP01000008.1"/>
</dbReference>
<dbReference type="Proteomes" id="UP000654471">
    <property type="component" value="Unassembled WGS sequence"/>
</dbReference>
<evidence type="ECO:0000256" key="4">
    <source>
        <dbReference type="ARBA" id="ARBA00023033"/>
    </source>
</evidence>
<keyword evidence="5" id="KW-0521">NADP</keyword>
<comment type="caution">
    <text evidence="8">The sequence shown here is derived from an EMBL/GenBank/DDBJ whole genome shotgun (WGS) entry which is preliminary data.</text>
</comment>
<keyword evidence="5" id="KW-0547">Nucleotide-binding</keyword>